<dbReference type="Gene3D" id="1.10.1470.10">
    <property type="entry name" value="YjbJ"/>
    <property type="match status" value="1"/>
</dbReference>
<feature type="compositionally biased region" description="Basic and acidic residues" evidence="2">
    <location>
        <begin position="1"/>
        <end position="14"/>
    </location>
</feature>
<gene>
    <name evidence="4" type="ORF">SAMN05216199_1546</name>
</gene>
<evidence type="ECO:0000313" key="4">
    <source>
        <dbReference type="EMBL" id="SER94959.1"/>
    </source>
</evidence>
<comment type="similarity">
    <text evidence="1">Belongs to the UPF0337 (CsbD) family.</text>
</comment>
<dbReference type="InterPro" id="IPR036629">
    <property type="entry name" value="YjbJ_sf"/>
</dbReference>
<evidence type="ECO:0000256" key="2">
    <source>
        <dbReference type="SAM" id="MobiDB-lite"/>
    </source>
</evidence>
<reference evidence="5" key="1">
    <citation type="submission" date="2016-10" db="EMBL/GenBank/DDBJ databases">
        <authorList>
            <person name="Varghese N."/>
            <person name="Submissions S."/>
        </authorList>
    </citation>
    <scope>NUCLEOTIDE SEQUENCE [LARGE SCALE GENOMIC DNA]</scope>
    <source>
        <strain evidence="5">CGMCC 1.6963</strain>
    </source>
</reference>
<feature type="compositionally biased region" description="Basic and acidic residues" evidence="2">
    <location>
        <begin position="21"/>
        <end position="49"/>
    </location>
</feature>
<proteinExistence type="inferred from homology"/>
<evidence type="ECO:0000259" key="3">
    <source>
        <dbReference type="Pfam" id="PF05532"/>
    </source>
</evidence>
<organism evidence="4 5">
    <name type="scientific">Pedococcus cremeus</name>
    <dbReference type="NCBI Taxonomy" id="587636"/>
    <lineage>
        <taxon>Bacteria</taxon>
        <taxon>Bacillati</taxon>
        <taxon>Actinomycetota</taxon>
        <taxon>Actinomycetes</taxon>
        <taxon>Micrococcales</taxon>
        <taxon>Intrasporangiaceae</taxon>
        <taxon>Pedococcus</taxon>
    </lineage>
</organism>
<dbReference type="RefSeq" id="WP_091756887.1">
    <property type="nucleotide sequence ID" value="NZ_FOHB01000002.1"/>
</dbReference>
<protein>
    <submittedName>
        <fullName evidence="4">CsbD-like</fullName>
    </submittedName>
</protein>
<accession>A0A1H9TDR3</accession>
<dbReference type="EMBL" id="FOHB01000002">
    <property type="protein sequence ID" value="SER94959.1"/>
    <property type="molecule type" value="Genomic_DNA"/>
</dbReference>
<dbReference type="AlphaFoldDB" id="A0A1H9TDR3"/>
<name>A0A1H9TDR3_9MICO</name>
<keyword evidence="5" id="KW-1185">Reference proteome</keyword>
<dbReference type="InterPro" id="IPR008462">
    <property type="entry name" value="CsbD"/>
</dbReference>
<evidence type="ECO:0000313" key="5">
    <source>
        <dbReference type="Proteomes" id="UP000199019"/>
    </source>
</evidence>
<dbReference type="Proteomes" id="UP000199019">
    <property type="component" value="Unassembled WGS sequence"/>
</dbReference>
<dbReference type="OrthoDB" id="2143260at2"/>
<sequence length="74" mass="8001">MSGKSDQVKGRAKEAAGILTGDKDLESEGKADRRTGEANEKVDHAKDEVDEMIDKATAEVEQAADKVKDALDRK</sequence>
<dbReference type="Pfam" id="PF05532">
    <property type="entry name" value="CsbD"/>
    <property type="match status" value="1"/>
</dbReference>
<feature type="region of interest" description="Disordered" evidence="2">
    <location>
        <begin position="1"/>
        <end position="49"/>
    </location>
</feature>
<feature type="domain" description="CsbD-like" evidence="3">
    <location>
        <begin position="2"/>
        <end position="50"/>
    </location>
</feature>
<dbReference type="SUPFAM" id="SSF69047">
    <property type="entry name" value="Hypothetical protein YjbJ"/>
    <property type="match status" value="1"/>
</dbReference>
<evidence type="ECO:0000256" key="1">
    <source>
        <dbReference type="ARBA" id="ARBA00009129"/>
    </source>
</evidence>
<dbReference type="STRING" id="587636.SAMN05216199_1546"/>